<proteinExistence type="inferred from homology"/>
<keyword evidence="4" id="KW-1133">Transmembrane helix</keyword>
<evidence type="ECO:0000256" key="5">
    <source>
        <dbReference type="ARBA" id="ARBA00023136"/>
    </source>
</evidence>
<evidence type="ECO:0000256" key="6">
    <source>
        <dbReference type="RuleBase" id="RU003945"/>
    </source>
</evidence>
<dbReference type="PANTHER" id="PTHR12428:SF14">
    <property type="entry name" value="ALBINO3-LIKE PROTEIN 1, CHLOROPLASTIC"/>
    <property type="match status" value="1"/>
</dbReference>
<accession>A0A7S3C654</accession>
<dbReference type="EMBL" id="HBHZ01000225">
    <property type="protein sequence ID" value="CAE0187123.1"/>
    <property type="molecule type" value="Transcribed_RNA"/>
</dbReference>
<keyword evidence="3 6" id="KW-0812">Transmembrane</keyword>
<dbReference type="GO" id="GO:0032977">
    <property type="term" value="F:membrane insertase activity"/>
    <property type="evidence" value="ECO:0007669"/>
    <property type="project" value="InterPro"/>
</dbReference>
<dbReference type="InterPro" id="IPR047196">
    <property type="entry name" value="YidC_ALB_C"/>
</dbReference>
<dbReference type="GO" id="GO:0010027">
    <property type="term" value="P:thylakoid membrane organization"/>
    <property type="evidence" value="ECO:0007669"/>
    <property type="project" value="TreeGrafter"/>
</dbReference>
<comment type="similarity">
    <text evidence="2">Belongs to the OXA1/ALB3/YidC (TC 2.A.9.2) family.</text>
</comment>
<protein>
    <recommendedName>
        <fullName evidence="8">Membrane insertase YidC/Oxa/ALB C-terminal domain-containing protein</fullName>
    </recommendedName>
</protein>
<sequence>MSSSTRRRGTDADDSTRLEHDARGRKEGMPGAGRTTSCSARGALGPASTPCARASRTGLRGDRGTRRWSGNRRGQLRCRALQEASAELQGILSRLLTLGELEDAAVAEQAAPAVVTAGEDMSDAVAAVAGQQVDLAPTLDDALAASSSSPLTPTLNAGDALTEAAPDLLAAPDLQGATSSLVESASDLVDAASAAAPAVVEAPARYDGFLSPLSDALESVLGVLQHGLEFLHVPYSYGFSIILLTVFVRTATFPLTKKQAEVSMAAMQLKPTIDRIKRRYGDDKDRINRETARLYEMTKINPLAGCLPSLASIPIFLGLYYSLGNVANEGVLENEGFFWIPSLAGPTSLALRKSGAGTAWLFPFEDGHPPIGWEDAGAYLVLPVALVGIQYLLSALISPPKDPEAEENETLQTITKLLPLMLGWFSLNVPAGLTLYYFSNVSLVSAQQIYLRKLGGAKVDLGIELPEEKYGVGRRRTNKEGVLVEGAATLESDVVLVDNAAVEEVMEVEAAAETEGPVAVAATEAGEAVMAAAVEEESIDRRCKRKRLVPAPGSAMAMMQKGMIPLDAAETGSA</sequence>
<organism evidence="9">
    <name type="scientific">Chloropicon roscoffensis</name>
    <dbReference type="NCBI Taxonomy" id="1461544"/>
    <lineage>
        <taxon>Eukaryota</taxon>
        <taxon>Viridiplantae</taxon>
        <taxon>Chlorophyta</taxon>
        <taxon>Chloropicophyceae</taxon>
        <taxon>Chloropicales</taxon>
        <taxon>Chloropicaceae</taxon>
        <taxon>Chloropicon</taxon>
    </lineage>
</organism>
<feature type="region of interest" description="Disordered" evidence="7">
    <location>
        <begin position="1"/>
        <end position="74"/>
    </location>
</feature>
<name>A0A7S3C654_9CHLO</name>
<dbReference type="GO" id="GO:0051205">
    <property type="term" value="P:protein insertion into membrane"/>
    <property type="evidence" value="ECO:0007669"/>
    <property type="project" value="TreeGrafter"/>
</dbReference>
<evidence type="ECO:0000256" key="2">
    <source>
        <dbReference type="ARBA" id="ARBA00010583"/>
    </source>
</evidence>
<evidence type="ECO:0000313" key="9">
    <source>
        <dbReference type="EMBL" id="CAE0187123.1"/>
    </source>
</evidence>
<evidence type="ECO:0000256" key="1">
    <source>
        <dbReference type="ARBA" id="ARBA00004141"/>
    </source>
</evidence>
<comment type="subcellular location">
    <subcellularLocation>
        <location evidence="1 6">Membrane</location>
        <topology evidence="1 6">Multi-pass membrane protein</topology>
    </subcellularLocation>
</comment>
<dbReference type="GO" id="GO:0072598">
    <property type="term" value="P:protein localization to chloroplast"/>
    <property type="evidence" value="ECO:0007669"/>
    <property type="project" value="TreeGrafter"/>
</dbReference>
<dbReference type="PANTHER" id="PTHR12428">
    <property type="entry name" value="OXA1"/>
    <property type="match status" value="1"/>
</dbReference>
<keyword evidence="5" id="KW-0472">Membrane</keyword>
<dbReference type="NCBIfam" id="TIGR03592">
    <property type="entry name" value="yidC_oxa1_cterm"/>
    <property type="match status" value="1"/>
</dbReference>
<dbReference type="Pfam" id="PF02096">
    <property type="entry name" value="60KD_IMP"/>
    <property type="match status" value="1"/>
</dbReference>
<gene>
    <name evidence="9" type="ORF">CROS1456_LOCUS189</name>
</gene>
<reference evidence="9" key="1">
    <citation type="submission" date="2021-01" db="EMBL/GenBank/DDBJ databases">
        <authorList>
            <person name="Corre E."/>
            <person name="Pelletier E."/>
            <person name="Niang G."/>
            <person name="Scheremetjew M."/>
            <person name="Finn R."/>
            <person name="Kale V."/>
            <person name="Holt S."/>
            <person name="Cochrane G."/>
            <person name="Meng A."/>
            <person name="Brown T."/>
            <person name="Cohen L."/>
        </authorList>
    </citation>
    <scope>NUCLEOTIDE SEQUENCE</scope>
    <source>
        <strain evidence="9">RCC1871</strain>
    </source>
</reference>
<evidence type="ECO:0000256" key="7">
    <source>
        <dbReference type="SAM" id="MobiDB-lite"/>
    </source>
</evidence>
<dbReference type="InterPro" id="IPR028055">
    <property type="entry name" value="YidC/Oxa/ALB_C"/>
</dbReference>
<dbReference type="CDD" id="cd20070">
    <property type="entry name" value="5TM_YidC_Alb3"/>
    <property type="match status" value="1"/>
</dbReference>
<feature type="domain" description="Membrane insertase YidC/Oxa/ALB C-terminal" evidence="8">
    <location>
        <begin position="237"/>
        <end position="453"/>
    </location>
</feature>
<evidence type="ECO:0000259" key="8">
    <source>
        <dbReference type="Pfam" id="PF02096"/>
    </source>
</evidence>
<evidence type="ECO:0000256" key="4">
    <source>
        <dbReference type="ARBA" id="ARBA00022989"/>
    </source>
</evidence>
<dbReference type="AlphaFoldDB" id="A0A7S3C654"/>
<dbReference type="InterPro" id="IPR001708">
    <property type="entry name" value="YidC/ALB3/OXA1/COX18"/>
</dbReference>
<comment type="similarity">
    <text evidence="6">Belongs to the OXA1/ALB3/YidC family.</text>
</comment>
<feature type="compositionally biased region" description="Basic and acidic residues" evidence="7">
    <location>
        <begin position="8"/>
        <end position="28"/>
    </location>
</feature>
<dbReference type="GO" id="GO:0009535">
    <property type="term" value="C:chloroplast thylakoid membrane"/>
    <property type="evidence" value="ECO:0007669"/>
    <property type="project" value="TreeGrafter"/>
</dbReference>
<evidence type="ECO:0000256" key="3">
    <source>
        <dbReference type="ARBA" id="ARBA00022692"/>
    </source>
</evidence>